<dbReference type="Gene3D" id="3.90.79.10">
    <property type="entry name" value="Nucleoside Triphosphate Pyrophosphohydrolase"/>
    <property type="match status" value="1"/>
</dbReference>
<protein>
    <submittedName>
        <fullName evidence="3">NUDIX hydrolase</fullName>
    </submittedName>
</protein>
<sequence length="173" mass="19956">MNPTHTLDEFLDLVDENDNVVGKKKRSEVYAENLSNFRVVNAFVVNSKGEVWIPRRVANKRIFPLCLDMSMGGHVESGETYEQTLKRETQEELNIDTDKAEVRLLGHLTPQKDGVSAYMNVYEIKMDETPNYNKSDFVEYFWLTPKALFERIANGEKTKGDLPKLVKIFYGDK</sequence>
<dbReference type="Pfam" id="PF00293">
    <property type="entry name" value="NUDIX"/>
    <property type="match status" value="1"/>
</dbReference>
<dbReference type="GO" id="GO:0016787">
    <property type="term" value="F:hydrolase activity"/>
    <property type="evidence" value="ECO:0007669"/>
    <property type="project" value="UniProtKB-KW"/>
</dbReference>
<gene>
    <name evidence="3" type="ORF">A2W41_02180</name>
</gene>
<dbReference type="CDD" id="cd24154">
    <property type="entry name" value="NUDIX_DR0079"/>
    <property type="match status" value="1"/>
</dbReference>
<dbReference type="EMBL" id="MHNI01000012">
    <property type="protein sequence ID" value="OGZ42904.1"/>
    <property type="molecule type" value="Genomic_DNA"/>
</dbReference>
<dbReference type="PROSITE" id="PS51462">
    <property type="entry name" value="NUDIX"/>
    <property type="match status" value="1"/>
</dbReference>
<dbReference type="InterPro" id="IPR000086">
    <property type="entry name" value="NUDIX_hydrolase_dom"/>
</dbReference>
<dbReference type="PANTHER" id="PTHR10885:SF0">
    <property type="entry name" value="ISOPENTENYL-DIPHOSPHATE DELTA-ISOMERASE"/>
    <property type="match status" value="1"/>
</dbReference>
<accession>A0A1G2FXU3</accession>
<evidence type="ECO:0000313" key="4">
    <source>
        <dbReference type="Proteomes" id="UP000176700"/>
    </source>
</evidence>
<dbReference type="PANTHER" id="PTHR10885">
    <property type="entry name" value="ISOPENTENYL-DIPHOSPHATE DELTA-ISOMERASE"/>
    <property type="match status" value="1"/>
</dbReference>
<dbReference type="InterPro" id="IPR015797">
    <property type="entry name" value="NUDIX_hydrolase-like_dom_sf"/>
</dbReference>
<reference evidence="3 4" key="1">
    <citation type="journal article" date="2016" name="Nat. Commun.">
        <title>Thousands of microbial genomes shed light on interconnected biogeochemical processes in an aquifer system.</title>
        <authorList>
            <person name="Anantharaman K."/>
            <person name="Brown C.T."/>
            <person name="Hug L.A."/>
            <person name="Sharon I."/>
            <person name="Castelle C.J."/>
            <person name="Probst A.J."/>
            <person name="Thomas B.C."/>
            <person name="Singh A."/>
            <person name="Wilkins M.J."/>
            <person name="Karaoz U."/>
            <person name="Brodie E.L."/>
            <person name="Williams K.H."/>
            <person name="Hubbard S.S."/>
            <person name="Banfield J.F."/>
        </authorList>
    </citation>
    <scope>NUCLEOTIDE SEQUENCE [LARGE SCALE GENOMIC DNA]</scope>
</reference>
<dbReference type="PROSITE" id="PS00893">
    <property type="entry name" value="NUDIX_BOX"/>
    <property type="match status" value="1"/>
</dbReference>
<proteinExistence type="predicted"/>
<dbReference type="Proteomes" id="UP000176700">
    <property type="component" value="Unassembled WGS sequence"/>
</dbReference>
<dbReference type="InterPro" id="IPR020084">
    <property type="entry name" value="NUDIX_hydrolase_CS"/>
</dbReference>
<name>A0A1G2FXU3_9BACT</name>
<dbReference type="AlphaFoldDB" id="A0A1G2FXU3"/>
<evidence type="ECO:0000259" key="2">
    <source>
        <dbReference type="PROSITE" id="PS51462"/>
    </source>
</evidence>
<feature type="domain" description="Nudix hydrolase" evidence="2">
    <location>
        <begin position="35"/>
        <end position="165"/>
    </location>
</feature>
<evidence type="ECO:0000256" key="1">
    <source>
        <dbReference type="ARBA" id="ARBA00022801"/>
    </source>
</evidence>
<organism evidence="3 4">
    <name type="scientific">Candidatus Ryanbacteria bacterium RIFCSPHIGHO2_01_45_13</name>
    <dbReference type="NCBI Taxonomy" id="1802112"/>
    <lineage>
        <taxon>Bacteria</taxon>
        <taxon>Candidatus Ryaniibacteriota</taxon>
    </lineage>
</organism>
<comment type="caution">
    <text evidence="3">The sequence shown here is derived from an EMBL/GenBank/DDBJ whole genome shotgun (WGS) entry which is preliminary data.</text>
</comment>
<dbReference type="SUPFAM" id="SSF55811">
    <property type="entry name" value="Nudix"/>
    <property type="match status" value="1"/>
</dbReference>
<keyword evidence="1 3" id="KW-0378">Hydrolase</keyword>
<evidence type="ECO:0000313" key="3">
    <source>
        <dbReference type="EMBL" id="OGZ42904.1"/>
    </source>
</evidence>